<dbReference type="AlphaFoldDB" id="A0A7W9GD64"/>
<dbReference type="InterPro" id="IPR029063">
    <property type="entry name" value="SAM-dependent_MTases_sf"/>
</dbReference>
<dbReference type="Gene3D" id="3.40.50.150">
    <property type="entry name" value="Vaccinia Virus protein VP39"/>
    <property type="match status" value="1"/>
</dbReference>
<evidence type="ECO:0000256" key="6">
    <source>
        <dbReference type="RuleBase" id="RU362030"/>
    </source>
</evidence>
<evidence type="ECO:0000256" key="5">
    <source>
        <dbReference type="ARBA" id="ARBA00022691"/>
    </source>
</evidence>
<gene>
    <name evidence="7" type="ORF">HD596_008380</name>
</gene>
<protein>
    <recommendedName>
        <fullName evidence="6">S-adenosyl-L-methionine-dependent methyltransferase</fullName>
        <ecNumber evidence="6">2.1.1.-</ecNumber>
    </recommendedName>
</protein>
<dbReference type="PANTHER" id="PTHR43619:SF2">
    <property type="entry name" value="S-ADENOSYL-L-METHIONINE-DEPENDENT METHYLTRANSFERASES SUPERFAMILY PROTEIN"/>
    <property type="match status" value="1"/>
</dbReference>
<dbReference type="GO" id="GO:0008168">
    <property type="term" value="F:methyltransferase activity"/>
    <property type="evidence" value="ECO:0007669"/>
    <property type="project" value="UniProtKB-UniRule"/>
</dbReference>
<reference evidence="7 8" key="1">
    <citation type="submission" date="2020-08" db="EMBL/GenBank/DDBJ databases">
        <title>Sequencing the genomes of 1000 actinobacteria strains.</title>
        <authorList>
            <person name="Klenk H.-P."/>
        </authorList>
    </citation>
    <scope>NUCLEOTIDE SEQUENCE [LARGE SCALE GENOMIC DNA]</scope>
    <source>
        <strain evidence="7 8">DSM 45507</strain>
    </source>
</reference>
<keyword evidence="3 6" id="KW-0489">Methyltransferase</keyword>
<keyword evidence="8" id="KW-1185">Reference proteome</keyword>
<evidence type="ECO:0000256" key="3">
    <source>
        <dbReference type="ARBA" id="ARBA00022603"/>
    </source>
</evidence>
<accession>A0A7W9GD64</accession>
<dbReference type="PANTHER" id="PTHR43619">
    <property type="entry name" value="S-ADENOSYL-L-METHIONINE-DEPENDENT METHYLTRANSFERASE YKTD-RELATED"/>
    <property type="match status" value="1"/>
</dbReference>
<evidence type="ECO:0000256" key="1">
    <source>
        <dbReference type="ARBA" id="ARBA00003907"/>
    </source>
</evidence>
<dbReference type="GO" id="GO:0032259">
    <property type="term" value="P:methylation"/>
    <property type="evidence" value="ECO:0007669"/>
    <property type="project" value="UniProtKB-KW"/>
</dbReference>
<dbReference type="Pfam" id="PF04072">
    <property type="entry name" value="LCM"/>
    <property type="match status" value="1"/>
</dbReference>
<evidence type="ECO:0000256" key="2">
    <source>
        <dbReference type="ARBA" id="ARBA00008138"/>
    </source>
</evidence>
<organism evidence="7 8">
    <name type="scientific">Nonomuraea jabiensis</name>
    <dbReference type="NCBI Taxonomy" id="882448"/>
    <lineage>
        <taxon>Bacteria</taxon>
        <taxon>Bacillati</taxon>
        <taxon>Actinomycetota</taxon>
        <taxon>Actinomycetes</taxon>
        <taxon>Streptosporangiales</taxon>
        <taxon>Streptosporangiaceae</taxon>
        <taxon>Nonomuraea</taxon>
    </lineage>
</organism>
<dbReference type="Proteomes" id="UP000579153">
    <property type="component" value="Unassembled WGS sequence"/>
</dbReference>
<evidence type="ECO:0000256" key="4">
    <source>
        <dbReference type="ARBA" id="ARBA00022679"/>
    </source>
</evidence>
<name>A0A7W9GD64_9ACTN</name>
<keyword evidence="5 6" id="KW-0949">S-adenosyl-L-methionine</keyword>
<dbReference type="EC" id="2.1.1.-" evidence="6"/>
<dbReference type="InterPro" id="IPR007213">
    <property type="entry name" value="Ppm1/Ppm2/Tcmp"/>
</dbReference>
<evidence type="ECO:0000313" key="8">
    <source>
        <dbReference type="Proteomes" id="UP000579153"/>
    </source>
</evidence>
<keyword evidence="4 7" id="KW-0808">Transferase</keyword>
<dbReference type="NCBIfam" id="TIGR00027">
    <property type="entry name" value="mthyl_TIGR00027"/>
    <property type="match status" value="1"/>
</dbReference>
<proteinExistence type="inferred from homology"/>
<evidence type="ECO:0000313" key="7">
    <source>
        <dbReference type="EMBL" id="MBB5781624.1"/>
    </source>
</evidence>
<dbReference type="EMBL" id="JACHMB010000001">
    <property type="protein sequence ID" value="MBB5781624.1"/>
    <property type="molecule type" value="Genomic_DNA"/>
</dbReference>
<dbReference type="SUPFAM" id="SSF53335">
    <property type="entry name" value="S-adenosyl-L-methionine-dependent methyltransferases"/>
    <property type="match status" value="1"/>
</dbReference>
<sequence>MRDSHPSQTAIMAAAARAAHLLVDGEPFILWDTLAASLLGDRAEELIGYHRAHGDHPVLAGARAQATVRGHYAERRATDLFRSGLEQYVVLGAGLDTFACRRAPAARPVRVIEVDHPITQQGKRDAMAAAGIAVPDGLAFAPVDFESDDLMAALHKAGFDFGKPALVTWLGVTMYLTHEAIAATLATVGRMAPGSELVMEYAVPPALRDDRGNAYARFLLPAAAERGEPWLSLFTPEELSGLLERQGLEAVEHLRQADCLAPALWRRSDALRPGDLCRLVRATVPSMA</sequence>
<comment type="caution">
    <text evidence="7">The sequence shown here is derived from an EMBL/GenBank/DDBJ whole genome shotgun (WGS) entry which is preliminary data.</text>
</comment>
<dbReference type="RefSeq" id="WP_246555220.1">
    <property type="nucleotide sequence ID" value="NZ_JACHMB010000001.1"/>
</dbReference>
<comment type="function">
    <text evidence="1 6">Exhibits S-adenosyl-L-methionine-dependent methyltransferase activity.</text>
</comment>
<dbReference type="InterPro" id="IPR011610">
    <property type="entry name" value="SAM_mthyl_Trfase_ML2640-like"/>
</dbReference>
<comment type="similarity">
    <text evidence="2 6">Belongs to the UPF0677 family.</text>
</comment>